<proteinExistence type="predicted"/>
<keyword evidence="2" id="KW-0805">Transcription regulation</keyword>
<protein>
    <recommendedName>
        <fullName evidence="8">T-box domain-containing protein</fullName>
    </recommendedName>
</protein>
<dbReference type="GO" id="GO:0000981">
    <property type="term" value="F:DNA-binding transcription factor activity, RNA polymerase II-specific"/>
    <property type="evidence" value="ECO:0007669"/>
    <property type="project" value="TreeGrafter"/>
</dbReference>
<dbReference type="InterPro" id="IPR036960">
    <property type="entry name" value="T-box_sf"/>
</dbReference>
<evidence type="ECO:0000256" key="4">
    <source>
        <dbReference type="ARBA" id="ARBA00023163"/>
    </source>
</evidence>
<evidence type="ECO:0000313" key="9">
    <source>
        <dbReference type="EnsemblMetazoa" id="XP_037872228.1"/>
    </source>
</evidence>
<dbReference type="SUPFAM" id="SSF49417">
    <property type="entry name" value="p53-like transcription factors"/>
    <property type="match status" value="1"/>
</dbReference>
<feature type="region of interest" description="Disordered" evidence="7">
    <location>
        <begin position="300"/>
        <end position="340"/>
    </location>
</feature>
<feature type="compositionally biased region" description="Polar residues" evidence="7">
    <location>
        <begin position="12"/>
        <end position="27"/>
    </location>
</feature>
<feature type="region of interest" description="Disordered" evidence="7">
    <location>
        <begin position="1"/>
        <end position="27"/>
    </location>
</feature>
<keyword evidence="10" id="KW-1185">Reference proteome</keyword>
<dbReference type="InterPro" id="IPR008967">
    <property type="entry name" value="p53-like_TF_DNA-bd_sf"/>
</dbReference>
<comment type="caution">
    <text evidence="6">Lacks conserved residue(s) required for the propagation of feature annotation.</text>
</comment>
<organism evidence="9 10">
    <name type="scientific">Bombyx mori</name>
    <name type="common">Silk moth</name>
    <dbReference type="NCBI Taxonomy" id="7091"/>
    <lineage>
        <taxon>Eukaryota</taxon>
        <taxon>Metazoa</taxon>
        <taxon>Ecdysozoa</taxon>
        <taxon>Arthropoda</taxon>
        <taxon>Hexapoda</taxon>
        <taxon>Insecta</taxon>
        <taxon>Pterygota</taxon>
        <taxon>Neoptera</taxon>
        <taxon>Endopterygota</taxon>
        <taxon>Lepidoptera</taxon>
        <taxon>Glossata</taxon>
        <taxon>Ditrysia</taxon>
        <taxon>Bombycoidea</taxon>
        <taxon>Bombycidae</taxon>
        <taxon>Bombycinae</taxon>
        <taxon>Bombyx</taxon>
    </lineage>
</organism>
<dbReference type="KEGG" id="bmor:101746193"/>
<dbReference type="GO" id="GO:0000785">
    <property type="term" value="C:chromatin"/>
    <property type="evidence" value="ECO:0007669"/>
    <property type="project" value="TreeGrafter"/>
</dbReference>
<dbReference type="PRINTS" id="PR00937">
    <property type="entry name" value="TBOX"/>
</dbReference>
<dbReference type="InterPro" id="IPR018186">
    <property type="entry name" value="TF_T-box_CS"/>
</dbReference>
<dbReference type="InterPro" id="IPR001699">
    <property type="entry name" value="TF_T-box"/>
</dbReference>
<dbReference type="CDD" id="cd20187">
    <property type="entry name" value="T-box_TBX1_10-like"/>
    <property type="match status" value="1"/>
</dbReference>
<feature type="domain" description="T-box" evidence="8">
    <location>
        <begin position="117"/>
        <end position="300"/>
    </location>
</feature>
<dbReference type="RefSeq" id="XP_037872228.1">
    <property type="nucleotide sequence ID" value="XM_038016300.2"/>
</dbReference>
<evidence type="ECO:0000259" key="8">
    <source>
        <dbReference type="PROSITE" id="PS50252"/>
    </source>
</evidence>
<evidence type="ECO:0000313" key="10">
    <source>
        <dbReference type="Proteomes" id="UP000005204"/>
    </source>
</evidence>
<evidence type="ECO:0000256" key="5">
    <source>
        <dbReference type="ARBA" id="ARBA00023242"/>
    </source>
</evidence>
<dbReference type="PANTHER" id="PTHR11267">
    <property type="entry name" value="T-BOX PROTEIN-RELATED"/>
    <property type="match status" value="1"/>
</dbReference>
<evidence type="ECO:0000256" key="6">
    <source>
        <dbReference type="PROSITE-ProRule" id="PRU00201"/>
    </source>
</evidence>
<evidence type="ECO:0000256" key="2">
    <source>
        <dbReference type="ARBA" id="ARBA00023015"/>
    </source>
</evidence>
<accession>A0A8R2M220</accession>
<reference evidence="10" key="1">
    <citation type="journal article" date="2008" name="Insect Biochem. Mol. Biol.">
        <title>The genome of a lepidopteran model insect, the silkworm Bombyx mori.</title>
        <authorList>
            <consortium name="International Silkworm Genome Consortium"/>
        </authorList>
    </citation>
    <scope>NUCLEOTIDE SEQUENCE [LARGE SCALE GENOMIC DNA]</scope>
    <source>
        <strain evidence="10">p50T</strain>
    </source>
</reference>
<dbReference type="GeneID" id="101746193"/>
<dbReference type="GO" id="GO:0045893">
    <property type="term" value="P:positive regulation of DNA-templated transcription"/>
    <property type="evidence" value="ECO:0007669"/>
    <property type="project" value="InterPro"/>
</dbReference>
<dbReference type="FunFam" id="2.60.40.820:FF:000007">
    <property type="entry name" value="T-box transcription factor"/>
    <property type="match status" value="1"/>
</dbReference>
<keyword evidence="5 6" id="KW-0539">Nucleus</keyword>
<feature type="region of interest" description="Disordered" evidence="7">
    <location>
        <begin position="76"/>
        <end position="102"/>
    </location>
</feature>
<dbReference type="SMART" id="SM00425">
    <property type="entry name" value="TBOX"/>
    <property type="match status" value="1"/>
</dbReference>
<dbReference type="PROSITE" id="PS01264">
    <property type="entry name" value="TBOX_2"/>
    <property type="match status" value="1"/>
</dbReference>
<dbReference type="Proteomes" id="UP000005204">
    <property type="component" value="Unassembled WGS sequence"/>
</dbReference>
<dbReference type="Pfam" id="PF00907">
    <property type="entry name" value="T-box"/>
    <property type="match status" value="1"/>
</dbReference>
<dbReference type="GO" id="GO:0001708">
    <property type="term" value="P:cell fate specification"/>
    <property type="evidence" value="ECO:0007669"/>
    <property type="project" value="TreeGrafter"/>
</dbReference>
<evidence type="ECO:0000256" key="7">
    <source>
        <dbReference type="SAM" id="MobiDB-lite"/>
    </source>
</evidence>
<dbReference type="GO" id="GO:0005634">
    <property type="term" value="C:nucleus"/>
    <property type="evidence" value="ECO:0007669"/>
    <property type="project" value="UniProtKB-SubCell"/>
</dbReference>
<dbReference type="PROSITE" id="PS50252">
    <property type="entry name" value="TBOX_3"/>
    <property type="match status" value="1"/>
</dbReference>
<sequence>MEGQEWRGEWQQPRQNDGVSASQCPRSSSGFILSQSLVERLGRDHEQPGLPTLHHPIRDNSTCERSAYSPLQALSESTCRDHGAQPAPPPQPTLPRVQSSSQNVTLHPAVSRCTATLELAALWRSFHELGTEMIVTKAGRRMFPALQARLGGLLPNAQYLLLVDFVPLDDKRYRYAFHSSSWVVAGKADPISPPRFHLHPDSPAPGSHWMRQLVSFDKLKLTNNQLDDNGHIILNSMHRYQPRLHVVYLPGEGQAATPGTVPYRTFVFPETGFTAVTAYQNHRITQLKIASNPFAKGFRDCDPDDCPPEQSQQRGSTPRRRESAPEPCSQLAQPYGGEPSTCGPLYAAHTHPMRYQPHSSHNSAYSAYYAHR</sequence>
<dbReference type="GO" id="GO:0000978">
    <property type="term" value="F:RNA polymerase II cis-regulatory region sequence-specific DNA binding"/>
    <property type="evidence" value="ECO:0007669"/>
    <property type="project" value="InterPro"/>
</dbReference>
<reference evidence="9" key="2">
    <citation type="submission" date="2022-06" db="UniProtKB">
        <authorList>
            <consortium name="EnsemblMetazoa"/>
        </authorList>
    </citation>
    <scope>IDENTIFICATION</scope>
    <source>
        <strain evidence="9">p50T (Dazao)</strain>
    </source>
</reference>
<dbReference type="Gene3D" id="2.60.40.820">
    <property type="entry name" value="Transcription factor, T-box"/>
    <property type="match status" value="1"/>
</dbReference>
<dbReference type="PANTHER" id="PTHR11267:SF195">
    <property type="entry name" value="OPTOMOTOR-BLIND-RELATED-GENE-1, ISOFORM A"/>
    <property type="match status" value="1"/>
</dbReference>
<evidence type="ECO:0000256" key="1">
    <source>
        <dbReference type="ARBA" id="ARBA00004123"/>
    </source>
</evidence>
<dbReference type="PROSITE" id="PS01283">
    <property type="entry name" value="TBOX_1"/>
    <property type="match status" value="1"/>
</dbReference>
<keyword evidence="4" id="KW-0804">Transcription</keyword>
<evidence type="ECO:0000256" key="3">
    <source>
        <dbReference type="ARBA" id="ARBA00023125"/>
    </source>
</evidence>
<dbReference type="InterPro" id="IPR046360">
    <property type="entry name" value="T-box_DNA-bd"/>
</dbReference>
<keyword evidence="3 6" id="KW-0238">DNA-binding</keyword>
<dbReference type="AlphaFoldDB" id="A0A8R2M220"/>
<name>A0A8R2M220_BOMMO</name>
<comment type="subcellular location">
    <subcellularLocation>
        <location evidence="1 6">Nucleus</location>
    </subcellularLocation>
</comment>
<dbReference type="EnsemblMetazoa" id="XM_038016300.1">
    <property type="protein sequence ID" value="XP_037872228.1"/>
    <property type="gene ID" value="LOC101746193"/>
</dbReference>